<evidence type="ECO:0000256" key="4">
    <source>
        <dbReference type="ARBA" id="ARBA00022960"/>
    </source>
</evidence>
<name>A0A1M6A2M5_9FIRM</name>
<keyword evidence="4 6" id="KW-0133">Cell shape</keyword>
<comment type="similarity">
    <text evidence="5 6">Belongs to the FtsA/MreB family.</text>
</comment>
<comment type="subcellular location">
    <subcellularLocation>
        <location evidence="6">Cytoplasm</location>
    </subcellularLocation>
    <text evidence="6">Membrane-associated.</text>
</comment>
<dbReference type="STRING" id="1122934.SAMN02745691_00039"/>
<dbReference type="EMBL" id="FQYT01000002">
    <property type="protein sequence ID" value="SHI30658.1"/>
    <property type="molecule type" value="Genomic_DNA"/>
</dbReference>
<evidence type="ECO:0000313" key="8">
    <source>
        <dbReference type="Proteomes" id="UP000184342"/>
    </source>
</evidence>
<dbReference type="NCBIfam" id="NF010539">
    <property type="entry name" value="PRK13927.1"/>
    <property type="match status" value="1"/>
</dbReference>
<keyword evidence="8" id="KW-1185">Reference proteome</keyword>
<comment type="subunit">
    <text evidence="6">Forms polymers.</text>
</comment>
<evidence type="ECO:0000256" key="1">
    <source>
        <dbReference type="ARBA" id="ARBA00022490"/>
    </source>
</evidence>
<comment type="caution">
    <text evidence="6">Lacks conserved residue(s) required for the propagation of feature annotation.</text>
</comment>
<dbReference type="GO" id="GO:0005524">
    <property type="term" value="F:ATP binding"/>
    <property type="evidence" value="ECO:0007669"/>
    <property type="project" value="UniProtKB-KW"/>
</dbReference>
<dbReference type="GO" id="GO:0000902">
    <property type="term" value="P:cell morphogenesis"/>
    <property type="evidence" value="ECO:0007669"/>
    <property type="project" value="InterPro"/>
</dbReference>
<sequence>MIQNNYGLDLGTSNIKIFSSANDRIINEKNVIAIKDKNTIISFGDEAYEMYEKNPPYIRVISPIQNGVIADINNMKALFESFYRKINDNRHVSGSSFCIAAPTDITSVEKWAFYNLIVSSSIKAKNITMVEKPIADAVGVGIDINCPQGNLIVNIASDTTEISVVSLGGIVLSKIIQIAGKKFDENIVAEVRKKHGLIIGSKTAEQIKIKLGNAYGESGETMSVYGRHVVSGLPVKALIESSLVNDAIQEYLRSIIDSVKAILERTPPELSADIIDTGIYITGGSANIRNIDKLFTKETGLKVNLVDNPAESIIRGIRTILTQPGYSSVQYVPKAKEYD</sequence>
<dbReference type="Pfam" id="PF06723">
    <property type="entry name" value="MreB_Mbl"/>
    <property type="match status" value="1"/>
</dbReference>
<evidence type="ECO:0000256" key="5">
    <source>
        <dbReference type="ARBA" id="ARBA00023458"/>
    </source>
</evidence>
<keyword evidence="2 6" id="KW-0547">Nucleotide-binding</keyword>
<dbReference type="PANTHER" id="PTHR42749">
    <property type="entry name" value="CELL SHAPE-DETERMINING PROTEIN MREB"/>
    <property type="match status" value="1"/>
</dbReference>
<dbReference type="SUPFAM" id="SSF53067">
    <property type="entry name" value="Actin-like ATPase domain"/>
    <property type="match status" value="2"/>
</dbReference>
<reference evidence="7 8" key="1">
    <citation type="submission" date="2016-11" db="EMBL/GenBank/DDBJ databases">
        <authorList>
            <person name="Jaros S."/>
            <person name="Januszkiewicz K."/>
            <person name="Wedrychowicz H."/>
        </authorList>
    </citation>
    <scope>NUCLEOTIDE SEQUENCE [LARGE SCALE GENOMIC DNA]</scope>
    <source>
        <strain evidence="7 8">DSM 15970</strain>
    </source>
</reference>
<dbReference type="InterPro" id="IPR004753">
    <property type="entry name" value="MreB"/>
</dbReference>
<evidence type="ECO:0000256" key="2">
    <source>
        <dbReference type="ARBA" id="ARBA00022741"/>
    </source>
</evidence>
<dbReference type="AlphaFoldDB" id="A0A1M6A2M5"/>
<gene>
    <name evidence="6" type="primary">mreB</name>
    <name evidence="7" type="ORF">SAMN02745691_00039</name>
</gene>
<evidence type="ECO:0000256" key="3">
    <source>
        <dbReference type="ARBA" id="ARBA00022840"/>
    </source>
</evidence>
<dbReference type="GO" id="GO:0005737">
    <property type="term" value="C:cytoplasm"/>
    <property type="evidence" value="ECO:0007669"/>
    <property type="project" value="UniProtKB-SubCell"/>
</dbReference>
<dbReference type="HAMAP" id="MF_02207">
    <property type="entry name" value="MreB"/>
    <property type="match status" value="1"/>
</dbReference>
<evidence type="ECO:0000313" key="7">
    <source>
        <dbReference type="EMBL" id="SHI30658.1"/>
    </source>
</evidence>
<keyword evidence="3 6" id="KW-0067">ATP-binding</keyword>
<dbReference type="CDD" id="cd10225">
    <property type="entry name" value="ASKHA_NBD_MreB-like"/>
    <property type="match status" value="1"/>
</dbReference>
<feature type="binding site" evidence="6">
    <location>
        <begin position="205"/>
        <end position="208"/>
    </location>
    <ligand>
        <name>ATP</name>
        <dbReference type="ChEBI" id="CHEBI:30616"/>
    </ligand>
</feature>
<comment type="function">
    <text evidence="6">Forms membrane-associated dynamic filaments that are essential for cell shape determination. Acts by regulating cell wall synthesis and cell elongation, and thus cell shape. A feedback loop between cell geometry and MreB localization may maintain elongated cell shape by targeting cell wall growth to regions of negative cell wall curvature.</text>
</comment>
<dbReference type="OrthoDB" id="9768127at2"/>
<dbReference type="InterPro" id="IPR043129">
    <property type="entry name" value="ATPase_NBD"/>
</dbReference>
<dbReference type="PANTHER" id="PTHR42749:SF1">
    <property type="entry name" value="CELL SHAPE-DETERMINING PROTEIN MREB"/>
    <property type="match status" value="1"/>
</dbReference>
<dbReference type="Proteomes" id="UP000184342">
    <property type="component" value="Unassembled WGS sequence"/>
</dbReference>
<proteinExistence type="inferred from homology"/>
<dbReference type="GO" id="GO:0008360">
    <property type="term" value="P:regulation of cell shape"/>
    <property type="evidence" value="ECO:0007669"/>
    <property type="project" value="UniProtKB-UniRule"/>
</dbReference>
<dbReference type="InterPro" id="IPR056546">
    <property type="entry name" value="MreB_MamK-like"/>
</dbReference>
<dbReference type="RefSeq" id="WP_073992349.1">
    <property type="nucleotide sequence ID" value="NZ_FQYT01000002.1"/>
</dbReference>
<dbReference type="Gene3D" id="3.30.420.40">
    <property type="match status" value="3"/>
</dbReference>
<keyword evidence="1 6" id="KW-0963">Cytoplasm</keyword>
<accession>A0A1M6A2M5</accession>
<organism evidence="7 8">
    <name type="scientific">Parasporobacterium paucivorans DSM 15970</name>
    <dbReference type="NCBI Taxonomy" id="1122934"/>
    <lineage>
        <taxon>Bacteria</taxon>
        <taxon>Bacillati</taxon>
        <taxon>Bacillota</taxon>
        <taxon>Clostridia</taxon>
        <taxon>Lachnospirales</taxon>
        <taxon>Lachnospiraceae</taxon>
        <taxon>Parasporobacterium</taxon>
    </lineage>
</organism>
<evidence type="ECO:0000256" key="6">
    <source>
        <dbReference type="HAMAP-Rule" id="MF_02207"/>
    </source>
</evidence>
<protein>
    <recommendedName>
        <fullName evidence="6">Cell shape-determining protein MreB</fullName>
    </recommendedName>
</protein>
<dbReference type="PRINTS" id="PR01652">
    <property type="entry name" value="SHAPEPROTEIN"/>
</dbReference>